<name>M1Y5B8_NATM8</name>
<feature type="compositionally biased region" description="Low complexity" evidence="1">
    <location>
        <begin position="41"/>
        <end position="52"/>
    </location>
</feature>
<reference evidence="2 3" key="1">
    <citation type="journal article" date="2013" name="Genome Announc.">
        <title>Genome of the haloarchaeon Natronomonas moolapensis, a neutrophilic member of a previously haloalkaliphilic genus.</title>
        <authorList>
            <person name="Dyall-Smith M.L."/>
            <person name="Pfeiffer F."/>
            <person name="Oberwinkler T."/>
            <person name="Klee K."/>
            <person name="Rampp M."/>
            <person name="Palm P."/>
            <person name="Gross K."/>
            <person name="Schuster S.C."/>
            <person name="Oesterhelt D."/>
        </authorList>
    </citation>
    <scope>NUCLEOTIDE SEQUENCE [LARGE SCALE GENOMIC DNA]</scope>
    <source>
        <strain evidence="3">DSM 18674 / JCM 14361 / 8.8.11</strain>
    </source>
</reference>
<accession>M1Y5B8</accession>
<evidence type="ECO:0000256" key="1">
    <source>
        <dbReference type="SAM" id="MobiDB-lite"/>
    </source>
</evidence>
<dbReference type="STRING" id="268739.Nmlp_3640"/>
<dbReference type="AlphaFoldDB" id="M1Y5B8"/>
<evidence type="ECO:0000313" key="2">
    <source>
        <dbReference type="EMBL" id="CCQ37756.1"/>
    </source>
</evidence>
<evidence type="ECO:0000313" key="3">
    <source>
        <dbReference type="Proteomes" id="UP000011867"/>
    </source>
</evidence>
<gene>
    <name evidence="2" type="ordered locus">Nmlp_3640</name>
</gene>
<keyword evidence="3" id="KW-1185">Reference proteome</keyword>
<feature type="region of interest" description="Disordered" evidence="1">
    <location>
        <begin position="37"/>
        <end position="59"/>
    </location>
</feature>
<organism evidence="2 3">
    <name type="scientific">Natronomonas moolapensis (strain DSM 18674 / CECT 7526 / JCM 14361 / 8.8.11)</name>
    <dbReference type="NCBI Taxonomy" id="268739"/>
    <lineage>
        <taxon>Archaea</taxon>
        <taxon>Methanobacteriati</taxon>
        <taxon>Methanobacteriota</taxon>
        <taxon>Stenosarchaea group</taxon>
        <taxon>Halobacteria</taxon>
        <taxon>Halobacteriales</taxon>
        <taxon>Natronomonadaceae</taxon>
        <taxon>Natronomonas</taxon>
    </lineage>
</organism>
<protein>
    <submittedName>
        <fullName evidence="2">Uncharacterized protein</fullName>
    </submittedName>
</protein>
<dbReference type="EMBL" id="HF582854">
    <property type="protein sequence ID" value="CCQ37756.1"/>
    <property type="molecule type" value="Genomic_DNA"/>
</dbReference>
<proteinExistence type="predicted"/>
<dbReference type="KEGG" id="nmo:Nmlp_3640"/>
<sequence length="234" mass="25169">MRAEGRDHETAAFKDEAFGCLYRRVRSVHAGGRCRRRRRCGSAARSKPSGAAASGGSGVSVDGGRVCGTVWLLVCTTARRRGAHHADGTTTSHPAALESAVSERIAEWSTSTGRHRAVEEVPWSEGAPIGARLVSLWVVWRAIECSNPFHDANLSAIYLYMEDCISAPDSPPTRRDRPAVATDGATTGAYIVVEAPESRHTFSNESKKLDTPTVACSVRGIVRRRGHARSSSAK</sequence>
<dbReference type="HOGENOM" id="CLU_1182903_0_0_2"/>
<dbReference type="Proteomes" id="UP000011867">
    <property type="component" value="Chromosome"/>
</dbReference>